<dbReference type="EMBL" id="CP021659">
    <property type="protein sequence ID" value="AWK15195.1"/>
    <property type="molecule type" value="Genomic_DNA"/>
</dbReference>
<name>A0A2U8IAJ1_9GAMM</name>
<dbReference type="OrthoDB" id="6481173at2"/>
<accession>A0A2U8IAJ1</accession>
<sequence>MLYFRNNGGNAHTTKIANKINVELTGVRPLEKEVFTNYVGGKTAIFNKIQPTPQAAAAEGKATLHSPKVAEKQVQAVKKQIFMPEIVPTPAPKKAPTVEPKTAATIVTKQNENKNPAPDPKFTDENIPGKNVFPGIRPSKNETGISNKIVLKPLIKSNMPSPRAPFSYYTPTLRRIVPTSINQIEKTTLSEESHKAMPTKAYIYSPFLNEDVIKKMDIKAIADSLDQAIETNLPRVLKDKESYPVLFNGPMKDIKNVFQAFKNSKEKKIDCYLIKLNNILSSDKILLTSKERSNFHNQITRLRGQLLVLEKMTFVPFSQANTSKLEKIYLIGHGAAGKPNIYSPSDLGLQKKSVEEIATELNRIVEPVKNRVSIHILSCHSADREVATSFNEQTLQNNIVTRKNEMPLAQHLAKAIGKWQDEKEFRVVGYSGAGVIEGPHGDHKIRMLEGDFKKGNCQYIRASGLKTAFTANNPPERLPGKEPFSSNR</sequence>
<evidence type="ECO:0000313" key="3">
    <source>
        <dbReference type="Proteomes" id="UP000261875"/>
    </source>
</evidence>
<organism evidence="2 3">
    <name type="scientific">Candidatus Fukatsuia symbiotica</name>
    <dbReference type="NCBI Taxonomy" id="1878942"/>
    <lineage>
        <taxon>Bacteria</taxon>
        <taxon>Pseudomonadati</taxon>
        <taxon>Pseudomonadota</taxon>
        <taxon>Gammaproteobacteria</taxon>
        <taxon>Enterobacterales</taxon>
        <taxon>Yersiniaceae</taxon>
        <taxon>Candidatus Fukatsuia</taxon>
    </lineage>
</organism>
<reference evidence="2 3" key="1">
    <citation type="submission" date="2017-05" db="EMBL/GenBank/DDBJ databases">
        <title>Genome sequence of Candidatus Fukatsuia symbiotica and Candidatus Hamiltonella defensa from Acyrthosiphon pisum strain 5D.</title>
        <authorList>
            <person name="Patel V.A."/>
            <person name="Chevignon G."/>
            <person name="Russell J.A."/>
            <person name="Oliver K.M."/>
        </authorList>
    </citation>
    <scope>NUCLEOTIDE SEQUENCE [LARGE SCALE GENOMIC DNA]</scope>
    <source>
        <strain evidence="2 3">5D</strain>
    </source>
</reference>
<evidence type="ECO:0000313" key="2">
    <source>
        <dbReference type="EMBL" id="AWK15195.1"/>
    </source>
</evidence>
<dbReference type="AlphaFoldDB" id="A0A2U8IAJ1"/>
<proteinExistence type="predicted"/>
<protein>
    <recommendedName>
        <fullName evidence="4">Peptidase C80 domain-containing protein</fullName>
    </recommendedName>
</protein>
<dbReference type="KEGG" id="fsm:CCS41_13085"/>
<evidence type="ECO:0000256" key="1">
    <source>
        <dbReference type="SAM" id="MobiDB-lite"/>
    </source>
</evidence>
<dbReference type="Proteomes" id="UP000261875">
    <property type="component" value="Chromosome"/>
</dbReference>
<evidence type="ECO:0008006" key="4">
    <source>
        <dbReference type="Google" id="ProtNLM"/>
    </source>
</evidence>
<gene>
    <name evidence="2" type="ORF">CCS41_13085</name>
</gene>
<feature type="region of interest" description="Disordered" evidence="1">
    <location>
        <begin position="111"/>
        <end position="139"/>
    </location>
</feature>
<keyword evidence="3" id="KW-1185">Reference proteome</keyword>